<protein>
    <submittedName>
        <fullName evidence="1">Uncharacterized protein</fullName>
    </submittedName>
</protein>
<dbReference type="Proteomes" id="UP000180175">
    <property type="component" value="Chromosome"/>
</dbReference>
<organism evidence="1 2">
    <name type="scientific">Anaerobacillus isosaccharinicus</name>
    <dbReference type="NCBI Taxonomy" id="1532552"/>
    <lineage>
        <taxon>Bacteria</taxon>
        <taxon>Bacillati</taxon>
        <taxon>Bacillota</taxon>
        <taxon>Bacilli</taxon>
        <taxon>Bacillales</taxon>
        <taxon>Bacillaceae</taxon>
        <taxon>Anaerobacillus</taxon>
    </lineage>
</organism>
<reference evidence="1 2" key="2">
    <citation type="journal article" date="2019" name="Int. J. Syst. Evol. Microbiol.">
        <title>Anaerobacillus isosaccharinicus sp. nov., an alkaliphilic bacterium which degrades isosaccharinic acid.</title>
        <authorList>
            <person name="Bassil N.M."/>
            <person name="Lloyd J.R."/>
        </authorList>
    </citation>
    <scope>NUCLEOTIDE SEQUENCE [LARGE SCALE GENOMIC DNA]</scope>
    <source>
        <strain evidence="1 2">NB2006</strain>
    </source>
</reference>
<reference evidence="1 2" key="1">
    <citation type="journal article" date="2017" name="Genome Announc.">
        <title>Draft Genome Sequences of Four Alkaliphilic Bacteria Belonging to the Anaerobacillus Genus.</title>
        <authorList>
            <person name="Bassil N.M."/>
            <person name="Lloyd J.R."/>
        </authorList>
    </citation>
    <scope>NUCLEOTIDE SEQUENCE [LARGE SCALE GENOMIC DNA]</scope>
    <source>
        <strain evidence="1 2">NB2006</strain>
    </source>
</reference>
<dbReference type="KEGG" id="aia:AWH56_019165"/>
<dbReference type="EMBL" id="CP063356">
    <property type="protein sequence ID" value="QOY34821.1"/>
    <property type="molecule type" value="Genomic_DNA"/>
</dbReference>
<accession>A0A7S7RAF2</accession>
<proteinExistence type="predicted"/>
<dbReference type="AlphaFoldDB" id="A0A7S7RAF2"/>
<name>A0A7S7RAF2_9BACI</name>
<evidence type="ECO:0000313" key="1">
    <source>
        <dbReference type="EMBL" id="QOY34821.1"/>
    </source>
</evidence>
<keyword evidence="2" id="KW-1185">Reference proteome</keyword>
<dbReference type="RefSeq" id="WP_182080940.1">
    <property type="nucleotide sequence ID" value="NZ_CP063356.2"/>
</dbReference>
<gene>
    <name evidence="1" type="ORF">AWH56_019165</name>
</gene>
<evidence type="ECO:0000313" key="2">
    <source>
        <dbReference type="Proteomes" id="UP000180175"/>
    </source>
</evidence>
<sequence length="162" mass="18885">MGAELLRVFDKKLQHKYTVTLKKNRLIASSKALKTYCSIQVSPDEIPPLELANTYFRWLTKASKKIIKINNTSDQYQLSFFFLKKPLLVLKLQEHDDQKVQYRVAGGLLAKTEQEGTFTFFRCNGNSVIALEHFHPRLPWLLYLATQAPIHELVMIKFMNRK</sequence>